<evidence type="ECO:0000259" key="6">
    <source>
        <dbReference type="Pfam" id="PF00108"/>
    </source>
</evidence>
<proteinExistence type="inferred from homology"/>
<dbReference type="InterPro" id="IPR016039">
    <property type="entry name" value="Thiolase-like"/>
</dbReference>
<feature type="domain" description="Thiolase C-terminal" evidence="7">
    <location>
        <begin position="271"/>
        <end position="391"/>
    </location>
</feature>
<dbReference type="RefSeq" id="WP_144309490.1">
    <property type="nucleotide sequence ID" value="NZ_VMNK01000007.1"/>
</dbReference>
<evidence type="ECO:0000313" key="9">
    <source>
        <dbReference type="Proteomes" id="UP000319502"/>
    </source>
</evidence>
<reference evidence="8 9" key="1">
    <citation type="submission" date="2019-07" db="EMBL/GenBank/DDBJ databases">
        <title>The pathways for chlorine oxyanion respiration interact through the shared metabolite chlorate.</title>
        <authorList>
            <person name="Barnum T.P."/>
            <person name="Cheng Y."/>
            <person name="Hill K.A."/>
            <person name="Lucas L.N."/>
            <person name="Carlson H.K."/>
            <person name="Coates J.D."/>
        </authorList>
    </citation>
    <scope>NUCLEOTIDE SEQUENCE [LARGE SCALE GENOMIC DNA]</scope>
    <source>
        <strain evidence="8 9">SFB-3</strain>
    </source>
</reference>
<evidence type="ECO:0000313" key="8">
    <source>
        <dbReference type="EMBL" id="TVO57251.1"/>
    </source>
</evidence>
<comment type="caution">
    <text evidence="8">The sequence shown here is derived from an EMBL/GenBank/DDBJ whole genome shotgun (WGS) entry which is preliminary data.</text>
</comment>
<evidence type="ECO:0000256" key="5">
    <source>
        <dbReference type="RuleBase" id="RU003557"/>
    </source>
</evidence>
<accession>A0A557QWG1</accession>
<feature type="active site" description="Acyl-thioester intermediate" evidence="4">
    <location>
        <position position="90"/>
    </location>
</feature>
<feature type="active site" description="Proton acceptor" evidence="4">
    <location>
        <position position="349"/>
    </location>
</feature>
<evidence type="ECO:0000256" key="4">
    <source>
        <dbReference type="PIRSR" id="PIRSR000429-1"/>
    </source>
</evidence>
<keyword evidence="3 5" id="KW-0012">Acyltransferase</keyword>
<keyword evidence="2 5" id="KW-0808">Transferase</keyword>
<dbReference type="GO" id="GO:0003988">
    <property type="term" value="F:acetyl-CoA C-acyltransferase activity"/>
    <property type="evidence" value="ECO:0007669"/>
    <property type="project" value="UniProtKB-EC"/>
</dbReference>
<evidence type="ECO:0000256" key="2">
    <source>
        <dbReference type="ARBA" id="ARBA00022679"/>
    </source>
</evidence>
<dbReference type="EC" id="2.3.1.16" evidence="8"/>
<dbReference type="CDD" id="cd00751">
    <property type="entry name" value="thiolase"/>
    <property type="match status" value="1"/>
</dbReference>
<dbReference type="AlphaFoldDB" id="A0A557QWG1"/>
<dbReference type="PANTHER" id="PTHR18919">
    <property type="entry name" value="ACETYL-COA C-ACYLTRANSFERASE"/>
    <property type="match status" value="1"/>
</dbReference>
<dbReference type="PROSITE" id="PS00099">
    <property type="entry name" value="THIOLASE_3"/>
    <property type="match status" value="1"/>
</dbReference>
<evidence type="ECO:0000256" key="1">
    <source>
        <dbReference type="ARBA" id="ARBA00010982"/>
    </source>
</evidence>
<dbReference type="Pfam" id="PF00108">
    <property type="entry name" value="Thiolase_N"/>
    <property type="match status" value="1"/>
</dbReference>
<dbReference type="InterPro" id="IPR020616">
    <property type="entry name" value="Thiolase_N"/>
</dbReference>
<gene>
    <name evidence="8" type="ORF">FHP91_10170</name>
</gene>
<evidence type="ECO:0000256" key="3">
    <source>
        <dbReference type="ARBA" id="ARBA00023315"/>
    </source>
</evidence>
<dbReference type="Proteomes" id="UP000319502">
    <property type="component" value="Unassembled WGS sequence"/>
</dbReference>
<organism evidence="8 9">
    <name type="scientific">Denitromonas halophila</name>
    <dbReference type="NCBI Taxonomy" id="1629404"/>
    <lineage>
        <taxon>Bacteria</taxon>
        <taxon>Pseudomonadati</taxon>
        <taxon>Pseudomonadota</taxon>
        <taxon>Betaproteobacteria</taxon>
        <taxon>Rhodocyclales</taxon>
        <taxon>Zoogloeaceae</taxon>
        <taxon>Denitromonas</taxon>
    </lineage>
</organism>
<dbReference type="Pfam" id="PF02803">
    <property type="entry name" value="Thiolase_C"/>
    <property type="match status" value="1"/>
</dbReference>
<dbReference type="PIRSF" id="PIRSF000429">
    <property type="entry name" value="Ac-CoA_Ac_transf"/>
    <property type="match status" value="1"/>
</dbReference>
<dbReference type="OrthoDB" id="9764638at2"/>
<dbReference type="SUPFAM" id="SSF53901">
    <property type="entry name" value="Thiolase-like"/>
    <property type="match status" value="2"/>
</dbReference>
<keyword evidence="9" id="KW-1185">Reference proteome</keyword>
<dbReference type="Gene3D" id="3.40.47.10">
    <property type="match status" value="2"/>
</dbReference>
<dbReference type="InterPro" id="IPR020610">
    <property type="entry name" value="Thiolase_AS"/>
</dbReference>
<sequence length="393" mass="39909">MSDSSIVILGARRTPIGAFQGALSGLTAPQLGATAIAAALDQSGLAGSDIDEAVMGCCLFGGLKQAPARQAVLGAGLPASVPCSTVSKMCGSGMKAALQVHDAILAGHANFGVAGGMESMSNAPYLLSKARAGYRLGHGQVLDHMFHDGLEDAYEGQLMGHYADLVAEAAGIGRDRQDAYAAESVRRAQTAIIEGDFVDEIAPVRIRGRKGDTSIDTDETPGRCDLAKIASVKPAFRAGGTVTAANASSISDGAAALVLANEAAARRRGLAPIARIVASAGFAAAPGEFPTAPIPAIERVLAKAGWSIGEVDLFEINEAFAVVTLLAMDALDLPAQKVNVLGGACAMGHPIGATGARLLVTLIHALRRRGLKRGVAALCIGGGEATAMAIEIP</sequence>
<name>A0A557QWG1_9RHOO</name>
<dbReference type="InterPro" id="IPR002155">
    <property type="entry name" value="Thiolase"/>
</dbReference>
<feature type="active site" description="Proton acceptor" evidence="4">
    <location>
        <position position="379"/>
    </location>
</feature>
<dbReference type="NCBIfam" id="TIGR01930">
    <property type="entry name" value="AcCoA-C-Actrans"/>
    <property type="match status" value="1"/>
</dbReference>
<dbReference type="InterPro" id="IPR020617">
    <property type="entry name" value="Thiolase_C"/>
</dbReference>
<dbReference type="EMBL" id="VMNK01000007">
    <property type="protein sequence ID" value="TVO57251.1"/>
    <property type="molecule type" value="Genomic_DNA"/>
</dbReference>
<comment type="similarity">
    <text evidence="1 5">Belongs to the thiolase-like superfamily. Thiolase family.</text>
</comment>
<feature type="domain" description="Thiolase N-terminal" evidence="6">
    <location>
        <begin position="6"/>
        <end position="262"/>
    </location>
</feature>
<evidence type="ECO:0000259" key="7">
    <source>
        <dbReference type="Pfam" id="PF02803"/>
    </source>
</evidence>
<protein>
    <submittedName>
        <fullName evidence="8">Acetyl-CoA C-acyltransferase</fullName>
        <ecNumber evidence="8">2.3.1.16</ecNumber>
    </submittedName>
</protein>
<dbReference type="PANTHER" id="PTHR18919:SF138">
    <property type="entry name" value="ACETYL-COA C-ACETYLTRANSFERASE"/>
    <property type="match status" value="1"/>
</dbReference>